<feature type="region of interest" description="Disordered" evidence="1">
    <location>
        <begin position="205"/>
        <end position="366"/>
    </location>
</feature>
<dbReference type="InterPro" id="IPR012851">
    <property type="entry name" value="Spore_coat_CotF-like"/>
</dbReference>
<protein>
    <submittedName>
        <fullName evidence="2">Coat F domain protein</fullName>
    </submittedName>
</protein>
<proteinExistence type="predicted"/>
<dbReference type="Proteomes" id="UP000490800">
    <property type="component" value="Unassembled WGS sequence"/>
</dbReference>
<evidence type="ECO:0000313" key="2">
    <source>
        <dbReference type="EMBL" id="MVO98482.1"/>
    </source>
</evidence>
<feature type="compositionally biased region" description="Low complexity" evidence="1">
    <location>
        <begin position="205"/>
        <end position="218"/>
    </location>
</feature>
<dbReference type="Pfam" id="PF07875">
    <property type="entry name" value="Coat_F"/>
    <property type="match status" value="1"/>
</dbReference>
<dbReference type="Gene3D" id="1.20.1260.10">
    <property type="match status" value="1"/>
</dbReference>
<feature type="compositionally biased region" description="Polar residues" evidence="1">
    <location>
        <begin position="219"/>
        <end position="230"/>
    </location>
</feature>
<feature type="compositionally biased region" description="Polar residues" evidence="1">
    <location>
        <begin position="243"/>
        <end position="254"/>
    </location>
</feature>
<organism evidence="2 3">
    <name type="scientific">Paenibacillus lutrae</name>
    <dbReference type="NCBI Taxonomy" id="2078573"/>
    <lineage>
        <taxon>Bacteria</taxon>
        <taxon>Bacillati</taxon>
        <taxon>Bacillota</taxon>
        <taxon>Bacilli</taxon>
        <taxon>Bacillales</taxon>
        <taxon>Paenibacillaceae</taxon>
        <taxon>Paenibacillus</taxon>
    </lineage>
</organism>
<keyword evidence="3" id="KW-1185">Reference proteome</keyword>
<dbReference type="AlphaFoldDB" id="A0A7X3FF28"/>
<feature type="compositionally biased region" description="Polar residues" evidence="1">
    <location>
        <begin position="298"/>
        <end position="308"/>
    </location>
</feature>
<reference evidence="2 3" key="1">
    <citation type="journal article" date="2019" name="Microorganisms">
        <title>Paenibacillus lutrae sp. nov., A Chitinolytic Species Isolated from A River Otter in Castril Natural Park, Granada, Spain.</title>
        <authorList>
            <person name="Rodriguez M."/>
            <person name="Reina J.C."/>
            <person name="Bejar V."/>
            <person name="Llamas I."/>
        </authorList>
    </citation>
    <scope>NUCLEOTIDE SEQUENCE [LARGE SCALE GENOMIC DNA]</scope>
    <source>
        <strain evidence="2 3">N10</strain>
    </source>
</reference>
<gene>
    <name evidence="2" type="ORF">EDM21_02860</name>
</gene>
<evidence type="ECO:0000313" key="3">
    <source>
        <dbReference type="Proteomes" id="UP000490800"/>
    </source>
</evidence>
<accession>A0A7X3FF28</accession>
<dbReference type="InterPro" id="IPR012347">
    <property type="entry name" value="Ferritin-like"/>
</dbReference>
<feature type="compositionally biased region" description="Basic and acidic residues" evidence="1">
    <location>
        <begin position="271"/>
        <end position="283"/>
    </location>
</feature>
<evidence type="ECO:0000256" key="1">
    <source>
        <dbReference type="SAM" id="MobiDB-lite"/>
    </source>
</evidence>
<dbReference type="EMBL" id="RHLK01000002">
    <property type="protein sequence ID" value="MVO98482.1"/>
    <property type="molecule type" value="Genomic_DNA"/>
</dbReference>
<dbReference type="OrthoDB" id="2374504at2"/>
<comment type="caution">
    <text evidence="2">The sequence shown here is derived from an EMBL/GenBank/DDBJ whole genome shotgun (WGS) entry which is preliminary data.</text>
</comment>
<sequence length="366" mass="39826">MPFGAHETVEVHEILTEKMNMIQHFSLYAGMSSHPQVGALVQQHLYSAIQHYNELVAYTHDYSAAGQPHAYGQPPAVPVQDIVYGLRHPAQQSPRTDGTLGDEQILTAVLCCHKNSSRNQMTAALECADPNVRRMLLTFSVAAADHAYEVFLLLNAQGQYQVPTMHDHTAKTYLHTFQAVNEQPGNTYAPAGSDSHYAAGTGFAASSGSGYGSQGQSYRPNSAGLSSAHQTGPAYDNGGHTHSYANSGPYTQTPAYRVPEQPAPSSPYNASHRDGGHNQEDSLRNGTSPYPQSDYRGSYSSPTGSVSNHEQENRGNTHRAFPDSNAHLYASDSYGPRGQMNAERVRNTEEHGKPEEHGNTDVYKSH</sequence>
<name>A0A7X3FF28_9BACL</name>
<feature type="compositionally biased region" description="Basic and acidic residues" evidence="1">
    <location>
        <begin position="343"/>
        <end position="366"/>
    </location>
</feature>
<dbReference type="RefSeq" id="WP_157332774.1">
    <property type="nucleotide sequence ID" value="NZ_RHLK01000002.1"/>
</dbReference>